<dbReference type="InterPro" id="IPR006314">
    <property type="entry name" value="Dyp_peroxidase"/>
</dbReference>
<dbReference type="AlphaFoldDB" id="A0A1H8SCH5"/>
<dbReference type="InterPro" id="IPR011008">
    <property type="entry name" value="Dimeric_a/b-barrel"/>
</dbReference>
<evidence type="ECO:0000259" key="16">
    <source>
        <dbReference type="Pfam" id="PF20628"/>
    </source>
</evidence>
<evidence type="ECO:0000256" key="2">
    <source>
        <dbReference type="ARBA" id="ARBA00022559"/>
    </source>
</evidence>
<feature type="signal peptide" evidence="13">
    <location>
        <begin position="1"/>
        <end position="22"/>
    </location>
</feature>
<evidence type="ECO:0000256" key="14">
    <source>
        <dbReference type="SAM" id="MobiDB-lite"/>
    </source>
</evidence>
<evidence type="ECO:0000256" key="1">
    <source>
        <dbReference type="ARBA" id="ARBA00004196"/>
    </source>
</evidence>
<evidence type="ECO:0000256" key="12">
    <source>
        <dbReference type="ARBA" id="ARBA00048856"/>
    </source>
</evidence>
<dbReference type="PANTHER" id="PTHR30521">
    <property type="entry name" value="DEFERROCHELATASE/PEROXIDASE"/>
    <property type="match status" value="1"/>
</dbReference>
<keyword evidence="3 13" id="KW-0349">Heme</keyword>
<feature type="domain" description="Dyp-type peroxidase N-terminal" evidence="15">
    <location>
        <begin position="51"/>
        <end position="202"/>
    </location>
</feature>
<dbReference type="GO" id="GO:0020037">
    <property type="term" value="F:heme binding"/>
    <property type="evidence" value="ECO:0007669"/>
    <property type="project" value="InterPro"/>
</dbReference>
<evidence type="ECO:0000256" key="6">
    <source>
        <dbReference type="ARBA" id="ARBA00023002"/>
    </source>
</evidence>
<dbReference type="EC" id="1.11.1.-" evidence="13"/>
<proteinExistence type="inferred from homology"/>
<protein>
    <recommendedName>
        <fullName evidence="10 13">Deferrochelatase</fullName>
        <ecNumber evidence="13">1.11.1.-</ecNumber>
    </recommendedName>
    <alternativeName>
        <fullName evidence="11 13">Peroxidase EfeB</fullName>
    </alternativeName>
</protein>
<dbReference type="InterPro" id="IPR006311">
    <property type="entry name" value="TAT_signal"/>
</dbReference>
<dbReference type="PANTHER" id="PTHR30521:SF4">
    <property type="entry name" value="DEFERROCHELATASE"/>
    <property type="match status" value="1"/>
</dbReference>
<dbReference type="InterPro" id="IPR006313">
    <property type="entry name" value="EfeB/EfeN"/>
</dbReference>
<dbReference type="GO" id="GO:0004601">
    <property type="term" value="F:peroxidase activity"/>
    <property type="evidence" value="ECO:0007669"/>
    <property type="project" value="UniProtKB-KW"/>
</dbReference>
<dbReference type="Proteomes" id="UP000198582">
    <property type="component" value="Unassembled WGS sequence"/>
</dbReference>
<dbReference type="GO" id="GO:0033212">
    <property type="term" value="P:iron import into cell"/>
    <property type="evidence" value="ECO:0007669"/>
    <property type="project" value="InterPro"/>
</dbReference>
<dbReference type="OrthoDB" id="9781066at2"/>
<evidence type="ECO:0000256" key="9">
    <source>
        <dbReference type="ARBA" id="ARBA00025737"/>
    </source>
</evidence>
<comment type="cofactor">
    <cofactor evidence="13">
        <name>heme b</name>
        <dbReference type="ChEBI" id="CHEBI:60344"/>
    </cofactor>
    <text evidence="13">Binds 1 heme b (iron(II)-protoporphyrin IX) group non-covalently per subunit.</text>
</comment>
<dbReference type="RefSeq" id="WP_091613086.1">
    <property type="nucleotide sequence ID" value="NZ_FOEF01000002.1"/>
</dbReference>
<dbReference type="EMBL" id="FOEF01000002">
    <property type="protein sequence ID" value="SEO76430.1"/>
    <property type="molecule type" value="Genomic_DNA"/>
</dbReference>
<dbReference type="InterPro" id="IPR048328">
    <property type="entry name" value="Dyp_perox_C"/>
</dbReference>
<keyword evidence="8" id="KW-0456">Lyase</keyword>
<comment type="catalytic activity">
    <reaction evidence="12">
        <text>heme b + 2 H(+) = protoporphyrin IX + Fe(2+)</text>
        <dbReference type="Rhea" id="RHEA:22584"/>
        <dbReference type="ChEBI" id="CHEBI:15378"/>
        <dbReference type="ChEBI" id="CHEBI:29033"/>
        <dbReference type="ChEBI" id="CHEBI:57306"/>
        <dbReference type="ChEBI" id="CHEBI:60344"/>
        <dbReference type="EC" id="4.98.1.1"/>
    </reaction>
    <physiologicalReaction direction="left-to-right" evidence="12">
        <dbReference type="Rhea" id="RHEA:22585"/>
    </physiologicalReaction>
</comment>
<dbReference type="Pfam" id="PF20628">
    <property type="entry name" value="Dyp_perox_C"/>
    <property type="match status" value="1"/>
</dbReference>
<keyword evidence="4 13" id="KW-0479">Metal-binding</keyword>
<evidence type="ECO:0000313" key="18">
    <source>
        <dbReference type="Proteomes" id="UP000198582"/>
    </source>
</evidence>
<evidence type="ECO:0000256" key="10">
    <source>
        <dbReference type="ARBA" id="ARBA00033771"/>
    </source>
</evidence>
<keyword evidence="18" id="KW-1185">Reference proteome</keyword>
<keyword evidence="7 13" id="KW-0408">Iron</keyword>
<evidence type="ECO:0000256" key="7">
    <source>
        <dbReference type="ARBA" id="ARBA00023004"/>
    </source>
</evidence>
<dbReference type="GO" id="GO:0030313">
    <property type="term" value="C:cell envelope"/>
    <property type="evidence" value="ECO:0007669"/>
    <property type="project" value="UniProtKB-SubCell"/>
</dbReference>
<dbReference type="GO" id="GO:0005829">
    <property type="term" value="C:cytosol"/>
    <property type="evidence" value="ECO:0007669"/>
    <property type="project" value="TreeGrafter"/>
</dbReference>
<dbReference type="Pfam" id="PF04261">
    <property type="entry name" value="Dyp_perox_N"/>
    <property type="match status" value="1"/>
</dbReference>
<dbReference type="PROSITE" id="PS51404">
    <property type="entry name" value="DYP_PEROXIDASE"/>
    <property type="match status" value="1"/>
</dbReference>
<dbReference type="SUPFAM" id="SSF54909">
    <property type="entry name" value="Dimeric alpha+beta barrel"/>
    <property type="match status" value="1"/>
</dbReference>
<accession>A0A1H8SCH5</accession>
<keyword evidence="6 13" id="KW-0560">Oxidoreductase</keyword>
<dbReference type="GO" id="GO:0004325">
    <property type="term" value="F:ferrochelatase activity"/>
    <property type="evidence" value="ECO:0007669"/>
    <property type="project" value="UniProtKB-EC"/>
</dbReference>
<dbReference type="GO" id="GO:0046872">
    <property type="term" value="F:metal ion binding"/>
    <property type="evidence" value="ECO:0007669"/>
    <property type="project" value="UniProtKB-KW"/>
</dbReference>
<evidence type="ECO:0000313" key="17">
    <source>
        <dbReference type="EMBL" id="SEO76430.1"/>
    </source>
</evidence>
<evidence type="ECO:0000256" key="11">
    <source>
        <dbReference type="ARBA" id="ARBA00033775"/>
    </source>
</evidence>
<gene>
    <name evidence="17" type="ORF">SAMN04489732_10241</name>
</gene>
<evidence type="ECO:0000256" key="4">
    <source>
        <dbReference type="ARBA" id="ARBA00022723"/>
    </source>
</evidence>
<dbReference type="PROSITE" id="PS51318">
    <property type="entry name" value="TAT"/>
    <property type="match status" value="1"/>
</dbReference>
<comment type="function">
    <text evidence="13">Involved in the recovery of exogenous heme iron. Extracts iron from heme while preserving the protoporphyrin ring intact.</text>
</comment>
<feature type="region of interest" description="Disordered" evidence="14">
    <location>
        <begin position="278"/>
        <end position="301"/>
    </location>
</feature>
<dbReference type="NCBIfam" id="TIGR01412">
    <property type="entry name" value="tat_substr_1"/>
    <property type="match status" value="1"/>
</dbReference>
<reference evidence="17 18" key="1">
    <citation type="submission" date="2016-10" db="EMBL/GenBank/DDBJ databases">
        <authorList>
            <person name="de Groot N.N."/>
        </authorList>
    </citation>
    <scope>NUCLEOTIDE SEQUENCE [LARGE SCALE GENOMIC DNA]</scope>
    <source>
        <strain evidence="17 18">DSM 44993</strain>
    </source>
</reference>
<dbReference type="STRING" id="394193.SAMN04489732_10241"/>
<evidence type="ECO:0000256" key="8">
    <source>
        <dbReference type="ARBA" id="ARBA00023239"/>
    </source>
</evidence>
<feature type="domain" description="Dyp-type peroxidase C-terminal" evidence="16">
    <location>
        <begin position="212"/>
        <end position="391"/>
    </location>
</feature>
<organism evidence="17 18">
    <name type="scientific">Amycolatopsis saalfeldensis</name>
    <dbReference type="NCBI Taxonomy" id="394193"/>
    <lineage>
        <taxon>Bacteria</taxon>
        <taxon>Bacillati</taxon>
        <taxon>Actinomycetota</taxon>
        <taxon>Actinomycetes</taxon>
        <taxon>Pseudonocardiales</taxon>
        <taxon>Pseudonocardiaceae</taxon>
        <taxon>Amycolatopsis</taxon>
    </lineage>
</organism>
<dbReference type="InterPro" id="IPR048327">
    <property type="entry name" value="Dyp_perox_N"/>
</dbReference>
<evidence type="ECO:0000256" key="5">
    <source>
        <dbReference type="ARBA" id="ARBA00022729"/>
    </source>
</evidence>
<evidence type="ECO:0000256" key="3">
    <source>
        <dbReference type="ARBA" id="ARBA00022617"/>
    </source>
</evidence>
<keyword evidence="5 13" id="KW-0732">Signal</keyword>
<sequence>MSLNRRRFLQGAGAGVTGSALAGGLFAAGARADTPPSAPSAEPVVFHGEHQAGVLTPAPAAGTFAAFDVTSPDRAGLVTLLKTLTTRARVLTAGGPQPDLGVGAPPADSAVLGPDAPAGSLTITVSVGNSLFDQRYGLAGRKPLHLTTMPVFPDDAPEPASCHGDLMLQICAATADTAHHALRDLMKHTRAWMQPRYRIDGFVPPPRPSGAPRNLMGFKDGIVNPAPADATDVVWVAADGKEPAWATGGSYQVVRLIRMLIEFWDRVSLTEQERMFGRRRDTGAPLDGSAETDKPDYARDPGGTVIPLDSHIRLANPRTAASAGSAMLRRPYNYDRGFAPTGELDSGLIFCCYQRNLAAQFEAVQARLAGEPLADYLRPFGGGYFFTLPGVRGDQDWYGSGLLR</sequence>
<evidence type="ECO:0000259" key="15">
    <source>
        <dbReference type="Pfam" id="PF04261"/>
    </source>
</evidence>
<comment type="subcellular location">
    <subcellularLocation>
        <location evidence="1">Cell envelope</location>
    </subcellularLocation>
</comment>
<name>A0A1H8SCH5_9PSEU</name>
<comment type="similarity">
    <text evidence="9 13">Belongs to the DyP-type peroxidase family.</text>
</comment>
<keyword evidence="2 13" id="KW-0575">Peroxidase</keyword>
<evidence type="ECO:0000256" key="13">
    <source>
        <dbReference type="RuleBase" id="RU365017"/>
    </source>
</evidence>
<feature type="chain" id="PRO_5039758491" description="Deferrochelatase" evidence="13">
    <location>
        <begin position="23"/>
        <end position="404"/>
    </location>
</feature>
<dbReference type="NCBIfam" id="TIGR01413">
    <property type="entry name" value="Dyp_perox_fam"/>
    <property type="match status" value="1"/>
</dbReference>